<evidence type="ECO:0000256" key="3">
    <source>
        <dbReference type="SAM" id="Coils"/>
    </source>
</evidence>
<dbReference type="SMR" id="A0A3Q0HAU5"/>
<dbReference type="InterPro" id="IPR003054">
    <property type="entry name" value="Keratin_II"/>
</dbReference>
<dbReference type="Gene3D" id="1.20.5.170">
    <property type="match status" value="1"/>
</dbReference>
<dbReference type="GO" id="GO:0045109">
    <property type="term" value="P:intermediate filament organization"/>
    <property type="evidence" value="ECO:0007669"/>
    <property type="project" value="TreeGrafter"/>
</dbReference>
<evidence type="ECO:0000256" key="1">
    <source>
        <dbReference type="ARBA" id="ARBA00022754"/>
    </source>
</evidence>
<name>A0A3Q0HAU5_ALLSI</name>
<dbReference type="GO" id="GO:0005615">
    <property type="term" value="C:extracellular space"/>
    <property type="evidence" value="ECO:0007669"/>
    <property type="project" value="TreeGrafter"/>
</dbReference>
<reference evidence="6" key="1">
    <citation type="submission" date="2025-08" db="UniProtKB">
        <authorList>
            <consortium name="RefSeq"/>
        </authorList>
    </citation>
    <scope>IDENTIFICATION</scope>
</reference>
<keyword evidence="2 3" id="KW-0175">Coiled coil</keyword>
<dbReference type="STRING" id="38654.A0A3Q0HAU5"/>
<dbReference type="AlphaFoldDB" id="A0A3Q0HAU5"/>
<feature type="coiled-coil region" evidence="3">
    <location>
        <begin position="209"/>
        <end position="271"/>
    </location>
</feature>
<organism evidence="5 6">
    <name type="scientific">Alligator sinensis</name>
    <name type="common">Chinese alligator</name>
    <dbReference type="NCBI Taxonomy" id="38654"/>
    <lineage>
        <taxon>Eukaryota</taxon>
        <taxon>Metazoa</taxon>
        <taxon>Chordata</taxon>
        <taxon>Craniata</taxon>
        <taxon>Vertebrata</taxon>
        <taxon>Euteleostomi</taxon>
        <taxon>Archelosauria</taxon>
        <taxon>Archosauria</taxon>
        <taxon>Crocodylia</taxon>
        <taxon>Alligatoridae</taxon>
        <taxon>Alligatorinae</taxon>
        <taxon>Alligator</taxon>
    </lineage>
</organism>
<dbReference type="PRINTS" id="PR01276">
    <property type="entry name" value="TYPE2KERATIN"/>
</dbReference>
<feature type="domain" description="IF rod" evidence="4">
    <location>
        <begin position="134"/>
        <end position="446"/>
    </location>
</feature>
<evidence type="ECO:0000313" key="5">
    <source>
        <dbReference type="Proteomes" id="UP000189705"/>
    </source>
</evidence>
<feature type="coiled-coil region" evidence="3">
    <location>
        <begin position="351"/>
        <end position="424"/>
    </location>
</feature>
<evidence type="ECO:0000256" key="2">
    <source>
        <dbReference type="ARBA" id="ARBA00023054"/>
    </source>
</evidence>
<dbReference type="SUPFAM" id="SSF64593">
    <property type="entry name" value="Intermediate filament protein, coiled coil region"/>
    <property type="match status" value="2"/>
</dbReference>
<dbReference type="PANTHER" id="PTHR45616:SF19">
    <property type="entry name" value="KERATIN 90"/>
    <property type="match status" value="1"/>
</dbReference>
<dbReference type="SMART" id="SM01391">
    <property type="entry name" value="Filament"/>
    <property type="match status" value="1"/>
</dbReference>
<dbReference type="RefSeq" id="XP_025069194.1">
    <property type="nucleotide sequence ID" value="XM_025213409.1"/>
</dbReference>
<protein>
    <submittedName>
        <fullName evidence="6">Keratin, type II cytoskeletal 6C-like</fullName>
    </submittedName>
</protein>
<dbReference type="Gene3D" id="1.20.5.500">
    <property type="entry name" value="Single helix bin"/>
    <property type="match status" value="1"/>
</dbReference>
<dbReference type="GO" id="GO:0031424">
    <property type="term" value="P:keratinization"/>
    <property type="evidence" value="ECO:0007669"/>
    <property type="project" value="TreeGrafter"/>
</dbReference>
<dbReference type="KEGG" id="asn:102378551"/>
<dbReference type="InterPro" id="IPR039008">
    <property type="entry name" value="IF_rod_dom"/>
</dbReference>
<dbReference type="Pfam" id="PF16208">
    <property type="entry name" value="Keratin_2_head"/>
    <property type="match status" value="1"/>
</dbReference>
<sequence length="493" mass="55799">MSRQLFAGKSFYRPKGFTSASAVCGVGRHRHSGPSVCRPFGRCGAGGYSSRSLQNLGGSKNIACGGGYQSGVYGGFGVDYCMGYGGWRCGHGALGNYGGSCRSEGIYRVRVNEDLLQPLCVGVDPEIQQIRAQEREQIKKLNNQFACFIDKVRCLEQQNKVLGTKWNLLQEQVLPCRKNLQHLFENYLCSLQRQLDCLLSERGQLEPELQNGQKLVEELKCKYEQEINRRTASENEFILLKKDVDCSYMSKVELEAKVDTLRQEIEFLRCVYAQELVQMEGNLCDTSVVVKMDNNRDLDMEGIIREIECWYEEIAQKSKAEVDALYRTRFQELQETKGRYCNDLKCNHHEITELSRVVQRLQHNLDNAKKEVACLQTSICETEQRGDCALKDAQGKYGELQNALQKAKDELASMLRDYQELLNIKLALDIEIAMYKTLLEGEENRICTGSPVRWSPLLAMSSVIVGMEMALEQDVATPLYIKGAALDMEDKAQ</sequence>
<gene>
    <name evidence="6" type="primary">LOC102378551</name>
</gene>
<keyword evidence="5" id="KW-1185">Reference proteome</keyword>
<dbReference type="Proteomes" id="UP000189705">
    <property type="component" value="Unplaced"/>
</dbReference>
<dbReference type="InParanoid" id="A0A3Q0HAU5"/>
<keyword evidence="1" id="KW-0403">Intermediate filament</keyword>
<proteinExistence type="predicted"/>
<dbReference type="Pfam" id="PF00038">
    <property type="entry name" value="Filament"/>
    <property type="match status" value="1"/>
</dbReference>
<dbReference type="InterPro" id="IPR032444">
    <property type="entry name" value="Keratin_2_head"/>
</dbReference>
<dbReference type="FunFam" id="1.20.5.170:FF:000004">
    <property type="entry name" value="Keratin, type II cytoskeletal 5"/>
    <property type="match status" value="1"/>
</dbReference>
<evidence type="ECO:0000259" key="4">
    <source>
        <dbReference type="PROSITE" id="PS51842"/>
    </source>
</evidence>
<dbReference type="FunFam" id="1.20.5.1160:FF:000001">
    <property type="entry name" value="Keratin type II"/>
    <property type="match status" value="1"/>
</dbReference>
<accession>A0A3Q0HAU5</accession>
<dbReference type="GO" id="GO:0045095">
    <property type="term" value="C:keratin filament"/>
    <property type="evidence" value="ECO:0007669"/>
    <property type="project" value="InterPro"/>
</dbReference>
<dbReference type="PROSITE" id="PS51842">
    <property type="entry name" value="IF_ROD_2"/>
    <property type="match status" value="1"/>
</dbReference>
<dbReference type="PANTHER" id="PTHR45616">
    <property type="entry name" value="GATA-TYPE DOMAIN-CONTAINING PROTEIN"/>
    <property type="match status" value="1"/>
</dbReference>
<dbReference type="GO" id="GO:0030280">
    <property type="term" value="F:structural constituent of skin epidermis"/>
    <property type="evidence" value="ECO:0007669"/>
    <property type="project" value="TreeGrafter"/>
</dbReference>
<dbReference type="GeneID" id="102378551"/>
<evidence type="ECO:0000313" key="6">
    <source>
        <dbReference type="RefSeq" id="XP_025069194.1"/>
    </source>
</evidence>
<dbReference type="Gene3D" id="1.20.5.1160">
    <property type="entry name" value="Vasodilator-stimulated phosphoprotein"/>
    <property type="match status" value="1"/>
</dbReference>